<keyword evidence="4" id="KW-1185">Reference proteome</keyword>
<dbReference type="AlphaFoldDB" id="A0A022QVM4"/>
<keyword evidence="1" id="KW-0649">Protein kinase inhibitor</keyword>
<name>A0A022QVM4_ERYGU</name>
<keyword evidence="2" id="KW-0131">Cell cycle</keyword>
<accession>A0A022QVM4</accession>
<dbReference type="InterPro" id="IPR040389">
    <property type="entry name" value="SMR"/>
</dbReference>
<dbReference type="GO" id="GO:0004860">
    <property type="term" value="F:protein kinase inhibitor activity"/>
    <property type="evidence" value="ECO:0007669"/>
    <property type="project" value="UniProtKB-KW"/>
</dbReference>
<dbReference type="Proteomes" id="UP000030748">
    <property type="component" value="Unassembled WGS sequence"/>
</dbReference>
<evidence type="ECO:0000313" key="4">
    <source>
        <dbReference type="Proteomes" id="UP000030748"/>
    </source>
</evidence>
<sequence length="124" mass="13895">MGPTACRRRTRKSSASARRRKTLIFKKQQLVNSKNQDNSPVSSPAKLKVDDLIENSSVELMYCSSPCSTPKAERYRIPKIETCPPAPKKRRIVTNCSLNRTSIAFFASPDIDLFFNFALCGVPV</sequence>
<protein>
    <recommendedName>
        <fullName evidence="5">Cyclin-dependent protein kinase inhibitor SMR13</fullName>
    </recommendedName>
</protein>
<dbReference type="PANTHER" id="PTHR33142:SF8">
    <property type="entry name" value="CYCLIN-DEPENDENT PROTEIN KINASE INHIBITOR SMR9"/>
    <property type="match status" value="1"/>
</dbReference>
<evidence type="ECO:0000256" key="2">
    <source>
        <dbReference type="ARBA" id="ARBA00023306"/>
    </source>
</evidence>
<organism evidence="3 4">
    <name type="scientific">Erythranthe guttata</name>
    <name type="common">Yellow monkey flower</name>
    <name type="synonym">Mimulus guttatus</name>
    <dbReference type="NCBI Taxonomy" id="4155"/>
    <lineage>
        <taxon>Eukaryota</taxon>
        <taxon>Viridiplantae</taxon>
        <taxon>Streptophyta</taxon>
        <taxon>Embryophyta</taxon>
        <taxon>Tracheophyta</taxon>
        <taxon>Spermatophyta</taxon>
        <taxon>Magnoliopsida</taxon>
        <taxon>eudicotyledons</taxon>
        <taxon>Gunneridae</taxon>
        <taxon>Pentapetalae</taxon>
        <taxon>asterids</taxon>
        <taxon>lamiids</taxon>
        <taxon>Lamiales</taxon>
        <taxon>Phrymaceae</taxon>
        <taxon>Erythranthe</taxon>
    </lineage>
</organism>
<dbReference type="EMBL" id="KI630970">
    <property type="protein sequence ID" value="EYU31368.1"/>
    <property type="molecule type" value="Genomic_DNA"/>
</dbReference>
<dbReference type="GO" id="GO:0032875">
    <property type="term" value="P:regulation of DNA endoreduplication"/>
    <property type="evidence" value="ECO:0007669"/>
    <property type="project" value="InterPro"/>
</dbReference>
<evidence type="ECO:0000256" key="1">
    <source>
        <dbReference type="ARBA" id="ARBA00023013"/>
    </source>
</evidence>
<dbReference type="eggNOG" id="ENOG502S7SX">
    <property type="taxonomic scope" value="Eukaryota"/>
</dbReference>
<dbReference type="PhylomeDB" id="A0A022QVM4"/>
<proteinExistence type="predicted"/>
<evidence type="ECO:0000313" key="3">
    <source>
        <dbReference type="EMBL" id="EYU31368.1"/>
    </source>
</evidence>
<dbReference type="PANTHER" id="PTHR33142">
    <property type="entry name" value="CYCLIN-DEPENDENT PROTEIN KINASE INHIBITOR SMR13"/>
    <property type="match status" value="1"/>
</dbReference>
<reference evidence="3 4" key="1">
    <citation type="journal article" date="2013" name="Proc. Natl. Acad. Sci. U.S.A.">
        <title>Fine-scale variation in meiotic recombination in Mimulus inferred from population shotgun sequencing.</title>
        <authorList>
            <person name="Hellsten U."/>
            <person name="Wright K.M."/>
            <person name="Jenkins J."/>
            <person name="Shu S."/>
            <person name="Yuan Y."/>
            <person name="Wessler S.R."/>
            <person name="Schmutz J."/>
            <person name="Willis J.H."/>
            <person name="Rokhsar D.S."/>
        </authorList>
    </citation>
    <scope>NUCLEOTIDE SEQUENCE [LARGE SCALE GENOMIC DNA]</scope>
    <source>
        <strain evidence="4">cv. DUN x IM62</strain>
    </source>
</reference>
<evidence type="ECO:0008006" key="5">
    <source>
        <dbReference type="Google" id="ProtNLM"/>
    </source>
</evidence>
<gene>
    <name evidence="3" type="ORF">MIMGU_mgv1a026794mg</name>
</gene>
<dbReference type="GO" id="GO:0005634">
    <property type="term" value="C:nucleus"/>
    <property type="evidence" value="ECO:0000318"/>
    <property type="project" value="GO_Central"/>
</dbReference>